<proteinExistence type="predicted"/>
<dbReference type="SUPFAM" id="SSF52540">
    <property type="entry name" value="P-loop containing nucleoside triphosphate hydrolases"/>
    <property type="match status" value="1"/>
</dbReference>
<dbReference type="Proteomes" id="UP001164746">
    <property type="component" value="Chromosome 15"/>
</dbReference>
<feature type="non-terminal residue" evidence="2">
    <location>
        <position position="1"/>
    </location>
</feature>
<dbReference type="InterPro" id="IPR027417">
    <property type="entry name" value="P-loop_NTPase"/>
</dbReference>
<evidence type="ECO:0000313" key="3">
    <source>
        <dbReference type="Proteomes" id="UP001164746"/>
    </source>
</evidence>
<evidence type="ECO:0000256" key="1">
    <source>
        <dbReference type="SAM" id="MobiDB-lite"/>
    </source>
</evidence>
<dbReference type="InterPro" id="IPR011990">
    <property type="entry name" value="TPR-like_helical_dom_sf"/>
</dbReference>
<dbReference type="EMBL" id="CP111026">
    <property type="protein sequence ID" value="WAR27587.1"/>
    <property type="molecule type" value="Genomic_DNA"/>
</dbReference>
<protein>
    <submittedName>
        <fullName evidence="2">TRNK1-like protein</fullName>
    </submittedName>
</protein>
<feature type="region of interest" description="Disordered" evidence="1">
    <location>
        <begin position="181"/>
        <end position="222"/>
    </location>
</feature>
<keyword evidence="3" id="KW-1185">Reference proteome</keyword>
<gene>
    <name evidence="2" type="ORF">MAR_013291</name>
</gene>
<reference evidence="2" key="1">
    <citation type="submission" date="2022-11" db="EMBL/GenBank/DDBJ databases">
        <title>Centuries of genome instability and evolution in soft-shell clam transmissible cancer (bioRxiv).</title>
        <authorList>
            <person name="Hart S.F.M."/>
            <person name="Yonemitsu M.A."/>
            <person name="Giersch R.M."/>
            <person name="Beal B.F."/>
            <person name="Arriagada G."/>
            <person name="Davis B.W."/>
            <person name="Ostrander E.A."/>
            <person name="Goff S.P."/>
            <person name="Metzger M.J."/>
        </authorList>
    </citation>
    <scope>NUCLEOTIDE SEQUENCE</scope>
    <source>
        <strain evidence="2">MELC-2E11</strain>
        <tissue evidence="2">Siphon/mantle</tissue>
    </source>
</reference>
<organism evidence="2 3">
    <name type="scientific">Mya arenaria</name>
    <name type="common">Soft-shell clam</name>
    <dbReference type="NCBI Taxonomy" id="6604"/>
    <lineage>
        <taxon>Eukaryota</taxon>
        <taxon>Metazoa</taxon>
        <taxon>Spiralia</taxon>
        <taxon>Lophotrochozoa</taxon>
        <taxon>Mollusca</taxon>
        <taxon>Bivalvia</taxon>
        <taxon>Autobranchia</taxon>
        <taxon>Heteroconchia</taxon>
        <taxon>Euheterodonta</taxon>
        <taxon>Imparidentia</taxon>
        <taxon>Neoheterodontei</taxon>
        <taxon>Myida</taxon>
        <taxon>Myoidea</taxon>
        <taxon>Myidae</taxon>
        <taxon>Mya</taxon>
    </lineage>
</organism>
<sequence>DLVLQLCPINLIIPRSVKRNKKSHQRGEDCVIQKNLRGMKFKSPALALGVGKRYPMLYAEKGVSGEEVIRSLFPPASSNDTEHHIRKFYSFSSILVSHVLHNIVTKVDFPFKVTELEQAIINLRSSAPILLIGRSGTGKTLCCLYRLWSQFHAYWMKAREADAPLLPRCVESVNQSVSDILYDNQEEENDDDSNTSRYESEGATARTSTPDPGVEPEDQEGEEDTFYVHLHQVFITKNAVLCNEMQKNFNELSHANEFMVEHVKHEGEALPSRLQDVTDNGFPMFVTSRQLLLMLDASVGPPYFFDRNKDGSLKDSDAEEYLEEEEVEEIRGGASGKKLKVDPRREITYTVFVEEIWPRIKDKAIYHPSLGSFEALSKPNGCLEKEEYFKLGRKRAQYSSEEQDSIYAYFLKYEQFRKQNSLFDETDLVHDTVHRLYVLKRRPWVFHQIYVDETQDFTQAELRDTAQSIMRGISFRFSDLRSLFFHAKHSMGNTSAVEVPTQVYQLNTNYRSHAGILSLATSILELMAEFFPESFDRLQPDQGLFSGPQPILLESCSFGDLAVLLRGNRRKTSDIQFGANQAVLVVNDAARDSIPEELRLGLVLTIYEAKGLEFDDANKEWRVVTEYLERQLSQQTKTGARNVYDNPVQIDKDILAAPNRPRPLKFNHNQHKVLNSELKRLYTALTRARVNVWIFDEDNVKRAPMFEYFKARKLVKALQVEEINEKRLSKIVFAEKSSPSDWLKRGKDFMRHSLYTASKMKDNSRQMHDEFLCAAELYLECNKPAKAALCLQNAKEQKLAAEMFEKLGQFEKAAEIYRCIKQPRDSSRCYEKLGNFNKALDVLSENENYNMAIDTLRRYSINIEVLELVF</sequence>
<dbReference type="PANTHER" id="PTHR21529:SF4">
    <property type="entry name" value="TPR AND ANKYRIN REPEAT-CONTAINING PROTEIN 1"/>
    <property type="match status" value="1"/>
</dbReference>
<accession>A0ABY7G113</accession>
<dbReference type="PANTHER" id="PTHR21529">
    <property type="entry name" value="MAMMARY TURMOR VIRUS RECEPTOR HOMOLOG 1, 2 MTVR1, 2"/>
    <property type="match status" value="1"/>
</dbReference>
<name>A0ABY7G113_MYAAR</name>
<dbReference type="InterPro" id="IPR039904">
    <property type="entry name" value="TRANK1"/>
</dbReference>
<dbReference type="Gene3D" id="3.40.50.300">
    <property type="entry name" value="P-loop containing nucleotide triphosphate hydrolases"/>
    <property type="match status" value="1"/>
</dbReference>
<evidence type="ECO:0000313" key="2">
    <source>
        <dbReference type="EMBL" id="WAR27587.1"/>
    </source>
</evidence>
<dbReference type="SUPFAM" id="SSF48452">
    <property type="entry name" value="TPR-like"/>
    <property type="match status" value="1"/>
</dbReference>
<feature type="compositionally biased region" description="Acidic residues" evidence="1">
    <location>
        <begin position="184"/>
        <end position="193"/>
    </location>
</feature>